<evidence type="ECO:0000313" key="2">
    <source>
        <dbReference type="Proteomes" id="UP000800092"/>
    </source>
</evidence>
<dbReference type="EMBL" id="ML991863">
    <property type="protein sequence ID" value="KAF2229438.1"/>
    <property type="molecule type" value="Genomic_DNA"/>
</dbReference>
<name>A0A6A6GV22_VIRVR</name>
<keyword evidence="2" id="KW-1185">Reference proteome</keyword>
<organism evidence="1 2">
    <name type="scientific">Viridothelium virens</name>
    <name type="common">Speckled blister lichen</name>
    <name type="synonym">Trypethelium virens</name>
    <dbReference type="NCBI Taxonomy" id="1048519"/>
    <lineage>
        <taxon>Eukaryota</taxon>
        <taxon>Fungi</taxon>
        <taxon>Dikarya</taxon>
        <taxon>Ascomycota</taxon>
        <taxon>Pezizomycotina</taxon>
        <taxon>Dothideomycetes</taxon>
        <taxon>Dothideomycetes incertae sedis</taxon>
        <taxon>Trypetheliales</taxon>
        <taxon>Trypetheliaceae</taxon>
        <taxon>Viridothelium</taxon>
    </lineage>
</organism>
<sequence length="231" mass="25647">MGDEEGALEQNGYIVTKSKEVGGEVDEINVELDAGKNPFQEIKGLKFWSKNFGPENESILRDLPSFDVVFFTSYTMIGKHSSTALHTLLTEHEQVQSINEIGICVVFAFGGASQIKVEPGSHRTPKIRSFATDEDSSRIKATIKLNHACVKGPTEIIALDDGGRLLIDPRLNFCILEGKGMMFIYRKSVVERPPMSFPVGLEEFITRLETDKFKIHAEFSKRIEPAAPEAG</sequence>
<protein>
    <submittedName>
        <fullName evidence="1">Uncharacterized protein</fullName>
    </submittedName>
</protein>
<accession>A0A6A6GV22</accession>
<reference evidence="1" key="1">
    <citation type="journal article" date="2020" name="Stud. Mycol.">
        <title>101 Dothideomycetes genomes: a test case for predicting lifestyles and emergence of pathogens.</title>
        <authorList>
            <person name="Haridas S."/>
            <person name="Albert R."/>
            <person name="Binder M."/>
            <person name="Bloem J."/>
            <person name="Labutti K."/>
            <person name="Salamov A."/>
            <person name="Andreopoulos B."/>
            <person name="Baker S."/>
            <person name="Barry K."/>
            <person name="Bills G."/>
            <person name="Bluhm B."/>
            <person name="Cannon C."/>
            <person name="Castanera R."/>
            <person name="Culley D."/>
            <person name="Daum C."/>
            <person name="Ezra D."/>
            <person name="Gonzalez J."/>
            <person name="Henrissat B."/>
            <person name="Kuo A."/>
            <person name="Liang C."/>
            <person name="Lipzen A."/>
            <person name="Lutzoni F."/>
            <person name="Magnuson J."/>
            <person name="Mondo S."/>
            <person name="Nolan M."/>
            <person name="Ohm R."/>
            <person name="Pangilinan J."/>
            <person name="Park H.-J."/>
            <person name="Ramirez L."/>
            <person name="Alfaro M."/>
            <person name="Sun H."/>
            <person name="Tritt A."/>
            <person name="Yoshinaga Y."/>
            <person name="Zwiers L.-H."/>
            <person name="Turgeon B."/>
            <person name="Goodwin S."/>
            <person name="Spatafora J."/>
            <person name="Crous P."/>
            <person name="Grigoriev I."/>
        </authorList>
    </citation>
    <scope>NUCLEOTIDE SEQUENCE</scope>
    <source>
        <strain evidence="1">Tuck. ex Michener</strain>
    </source>
</reference>
<evidence type="ECO:0000313" key="1">
    <source>
        <dbReference type="EMBL" id="KAF2229438.1"/>
    </source>
</evidence>
<dbReference type="AlphaFoldDB" id="A0A6A6GV22"/>
<gene>
    <name evidence="1" type="ORF">EV356DRAFT_510885</name>
</gene>
<proteinExistence type="predicted"/>
<dbReference type="Proteomes" id="UP000800092">
    <property type="component" value="Unassembled WGS sequence"/>
</dbReference>